<reference evidence="1 2" key="1">
    <citation type="journal article" date="2019" name="Int. J. Syst. Evol. Microbiol.">
        <title>The Global Catalogue of Microorganisms (GCM) 10K type strain sequencing project: providing services to taxonomists for standard genome sequencing and annotation.</title>
        <authorList>
            <consortium name="The Broad Institute Genomics Platform"/>
            <consortium name="The Broad Institute Genome Sequencing Center for Infectious Disease"/>
            <person name="Wu L."/>
            <person name="Ma J."/>
        </authorList>
    </citation>
    <scope>NUCLEOTIDE SEQUENCE [LARGE SCALE GENOMIC DNA]</scope>
    <source>
        <strain evidence="1 2">JCM 10367</strain>
    </source>
</reference>
<gene>
    <name evidence="1" type="ORF">GCM10009535_58960</name>
</gene>
<accession>A0ABN1HX80</accession>
<dbReference type="EMBL" id="BAAAGU010000102">
    <property type="protein sequence ID" value="GAA0671446.1"/>
    <property type="molecule type" value="Genomic_DNA"/>
</dbReference>
<name>A0ABN1HX80_9ACTN</name>
<evidence type="ECO:0000313" key="1">
    <source>
        <dbReference type="EMBL" id="GAA0671446.1"/>
    </source>
</evidence>
<keyword evidence="2" id="KW-1185">Reference proteome</keyword>
<dbReference type="Proteomes" id="UP001500724">
    <property type="component" value="Unassembled WGS sequence"/>
</dbReference>
<proteinExistence type="predicted"/>
<comment type="caution">
    <text evidence="1">The sequence shown here is derived from an EMBL/GenBank/DDBJ whole genome shotgun (WGS) entry which is preliminary data.</text>
</comment>
<organism evidence="1 2">
    <name type="scientific">Streptomyces thermocarboxydovorans</name>
    <dbReference type="NCBI Taxonomy" id="59298"/>
    <lineage>
        <taxon>Bacteria</taxon>
        <taxon>Bacillati</taxon>
        <taxon>Actinomycetota</taxon>
        <taxon>Actinomycetes</taxon>
        <taxon>Kitasatosporales</taxon>
        <taxon>Streptomycetaceae</taxon>
        <taxon>Streptomyces</taxon>
    </lineage>
</organism>
<sequence>MKKLKGDNKTLARLFMTTVREKNELDKDRLESALRLYLSELDYDLYKGIANPEDGTGDRFPEEAEFFLRCWEIAGEG</sequence>
<protein>
    <submittedName>
        <fullName evidence="1">Uncharacterized protein</fullName>
    </submittedName>
</protein>
<evidence type="ECO:0000313" key="2">
    <source>
        <dbReference type="Proteomes" id="UP001500724"/>
    </source>
</evidence>